<feature type="compositionally biased region" description="Acidic residues" evidence="1">
    <location>
        <begin position="147"/>
        <end position="164"/>
    </location>
</feature>
<organism evidence="4 5">
    <name type="scientific">Thalassiosira pseudonana</name>
    <name type="common">Marine diatom</name>
    <name type="synonym">Cyclotella nana</name>
    <dbReference type="NCBI Taxonomy" id="35128"/>
    <lineage>
        <taxon>Eukaryota</taxon>
        <taxon>Sar</taxon>
        <taxon>Stramenopiles</taxon>
        <taxon>Ochrophyta</taxon>
        <taxon>Bacillariophyta</taxon>
        <taxon>Coscinodiscophyceae</taxon>
        <taxon>Thalassiosirophycidae</taxon>
        <taxon>Thalassiosirales</taxon>
        <taxon>Thalassiosiraceae</taxon>
        <taxon>Thalassiosira</taxon>
    </lineage>
</organism>
<dbReference type="InterPro" id="IPR001214">
    <property type="entry name" value="SET_dom"/>
</dbReference>
<dbReference type="HOGENOM" id="CLU_932179_0_0_1"/>
<dbReference type="EMBL" id="CM000638">
    <property type="protein sequence ID" value="EED96682.1"/>
    <property type="molecule type" value="Genomic_DNA"/>
</dbReference>
<accession>B8BS96</accession>
<proteinExistence type="predicted"/>
<dbReference type="PaxDb" id="35128-Thaps1907"/>
<dbReference type="InterPro" id="IPR046341">
    <property type="entry name" value="SET_dom_sf"/>
</dbReference>
<evidence type="ECO:0000256" key="2">
    <source>
        <dbReference type="SAM" id="SignalP"/>
    </source>
</evidence>
<evidence type="ECO:0000256" key="1">
    <source>
        <dbReference type="SAM" id="MobiDB-lite"/>
    </source>
</evidence>
<evidence type="ECO:0000313" key="5">
    <source>
        <dbReference type="Proteomes" id="UP000001449"/>
    </source>
</evidence>
<dbReference type="SMART" id="SM00317">
    <property type="entry name" value="SET"/>
    <property type="match status" value="1"/>
</dbReference>
<feature type="signal peptide" evidence="2">
    <location>
        <begin position="1"/>
        <end position="30"/>
    </location>
</feature>
<dbReference type="eggNOG" id="ENOG502T9VX">
    <property type="taxonomic scope" value="Eukaryota"/>
</dbReference>
<dbReference type="RefSeq" id="XP_002287041.1">
    <property type="nucleotide sequence ID" value="XM_002287005.1"/>
</dbReference>
<sequence length="299" mass="33387">MRTPPLLRRLVTFIIVSFVVEWNAIKPAQAFTALPSSRRHHRVHHSLRTSSTDSDNMTMESLRDFILDKKSEFLSKLDNNDTIEATIHVQEQLLSTRLSDLHLDKTYVDTSTIPNAGRGLFAKRLIQKGEVITCYPGDAVLVATQSSDDDLDEDDDEDDEDGEDWVDESVMWGSHVDPIDRWEEDDVFDGTAEKEPLTHYACAVTDTYSVMGLPTLDGNPSYLGQFANDAGGYLALGEADLTQGIEKGIASYVIESVELSNAMHKEVEGMHMATVATKDIAKGNEIFVTYGPDFWMDFD</sequence>
<keyword evidence="2" id="KW-0732">Signal</keyword>
<dbReference type="AlphaFoldDB" id="B8BS96"/>
<dbReference type="KEGG" id="tps:THAPSDRAFT_1907"/>
<dbReference type="GeneID" id="7452536"/>
<reference evidence="4 5" key="2">
    <citation type="journal article" date="2008" name="Nature">
        <title>The Phaeodactylum genome reveals the evolutionary history of diatom genomes.</title>
        <authorList>
            <person name="Bowler C."/>
            <person name="Allen A.E."/>
            <person name="Badger J.H."/>
            <person name="Grimwood J."/>
            <person name="Jabbari K."/>
            <person name="Kuo A."/>
            <person name="Maheswari U."/>
            <person name="Martens C."/>
            <person name="Maumus F."/>
            <person name="Otillar R.P."/>
            <person name="Rayko E."/>
            <person name="Salamov A."/>
            <person name="Vandepoele K."/>
            <person name="Beszteri B."/>
            <person name="Gruber A."/>
            <person name="Heijde M."/>
            <person name="Katinka M."/>
            <person name="Mock T."/>
            <person name="Valentin K."/>
            <person name="Verret F."/>
            <person name="Berges J.A."/>
            <person name="Brownlee C."/>
            <person name="Cadoret J.P."/>
            <person name="Chiovitti A."/>
            <person name="Choi C.J."/>
            <person name="Coesel S."/>
            <person name="De Martino A."/>
            <person name="Detter J.C."/>
            <person name="Durkin C."/>
            <person name="Falciatore A."/>
            <person name="Fournet J."/>
            <person name="Haruta M."/>
            <person name="Huysman M.J."/>
            <person name="Jenkins B.D."/>
            <person name="Jiroutova K."/>
            <person name="Jorgensen R.E."/>
            <person name="Joubert Y."/>
            <person name="Kaplan A."/>
            <person name="Kroger N."/>
            <person name="Kroth P.G."/>
            <person name="La Roche J."/>
            <person name="Lindquist E."/>
            <person name="Lommer M."/>
            <person name="Martin-Jezequel V."/>
            <person name="Lopez P.J."/>
            <person name="Lucas S."/>
            <person name="Mangogna M."/>
            <person name="McGinnis K."/>
            <person name="Medlin L.K."/>
            <person name="Montsant A."/>
            <person name="Oudot-Le Secq M.P."/>
            <person name="Napoli C."/>
            <person name="Obornik M."/>
            <person name="Parker M.S."/>
            <person name="Petit J.L."/>
            <person name="Porcel B.M."/>
            <person name="Poulsen N."/>
            <person name="Robison M."/>
            <person name="Rychlewski L."/>
            <person name="Rynearson T.A."/>
            <person name="Schmutz J."/>
            <person name="Shapiro H."/>
            <person name="Siaut M."/>
            <person name="Stanley M."/>
            <person name="Sussman M.R."/>
            <person name="Taylor A.R."/>
            <person name="Vardi A."/>
            <person name="von Dassow P."/>
            <person name="Vyverman W."/>
            <person name="Willis A."/>
            <person name="Wyrwicz L.S."/>
            <person name="Rokhsar D.S."/>
            <person name="Weissenbach J."/>
            <person name="Armbrust E.V."/>
            <person name="Green B.R."/>
            <person name="Van de Peer Y."/>
            <person name="Grigoriev I.V."/>
        </authorList>
    </citation>
    <scope>NUCLEOTIDE SEQUENCE [LARGE SCALE GENOMIC DNA]</scope>
    <source>
        <strain evidence="4 5">CCMP1335</strain>
    </source>
</reference>
<dbReference type="Pfam" id="PF00856">
    <property type="entry name" value="SET"/>
    <property type="match status" value="1"/>
</dbReference>
<reference evidence="4 5" key="1">
    <citation type="journal article" date="2004" name="Science">
        <title>The genome of the diatom Thalassiosira pseudonana: ecology, evolution, and metabolism.</title>
        <authorList>
            <person name="Armbrust E.V."/>
            <person name="Berges J.A."/>
            <person name="Bowler C."/>
            <person name="Green B.R."/>
            <person name="Martinez D."/>
            <person name="Putnam N.H."/>
            <person name="Zhou S."/>
            <person name="Allen A.E."/>
            <person name="Apt K.E."/>
            <person name="Bechner M."/>
            <person name="Brzezinski M.A."/>
            <person name="Chaal B.K."/>
            <person name="Chiovitti A."/>
            <person name="Davis A.K."/>
            <person name="Demarest M.S."/>
            <person name="Detter J.C."/>
            <person name="Glavina T."/>
            <person name="Goodstein D."/>
            <person name="Hadi M.Z."/>
            <person name="Hellsten U."/>
            <person name="Hildebrand M."/>
            <person name="Jenkins B.D."/>
            <person name="Jurka J."/>
            <person name="Kapitonov V.V."/>
            <person name="Kroger N."/>
            <person name="Lau W.W."/>
            <person name="Lane T.W."/>
            <person name="Larimer F.W."/>
            <person name="Lippmeier J.C."/>
            <person name="Lucas S."/>
            <person name="Medina M."/>
            <person name="Montsant A."/>
            <person name="Obornik M."/>
            <person name="Parker M.S."/>
            <person name="Palenik B."/>
            <person name="Pazour G.J."/>
            <person name="Richardson P.M."/>
            <person name="Rynearson T.A."/>
            <person name="Saito M.A."/>
            <person name="Schwartz D.C."/>
            <person name="Thamatrakoln K."/>
            <person name="Valentin K."/>
            <person name="Vardi A."/>
            <person name="Wilkerson F.P."/>
            <person name="Rokhsar D.S."/>
        </authorList>
    </citation>
    <scope>NUCLEOTIDE SEQUENCE [LARGE SCALE GENOMIC DNA]</scope>
    <source>
        <strain evidence="4 5">CCMP1335</strain>
    </source>
</reference>
<keyword evidence="5" id="KW-1185">Reference proteome</keyword>
<feature type="region of interest" description="Disordered" evidence="1">
    <location>
        <begin position="145"/>
        <end position="164"/>
    </location>
</feature>
<evidence type="ECO:0000259" key="3">
    <source>
        <dbReference type="PROSITE" id="PS50280"/>
    </source>
</evidence>
<name>B8BS96_THAPS</name>
<feature type="domain" description="SET" evidence="3">
    <location>
        <begin position="104"/>
        <end position="291"/>
    </location>
</feature>
<protein>
    <recommendedName>
        <fullName evidence="3">SET domain-containing protein</fullName>
    </recommendedName>
</protein>
<feature type="chain" id="PRO_5002865867" description="SET domain-containing protein" evidence="2">
    <location>
        <begin position="31"/>
        <end position="299"/>
    </location>
</feature>
<gene>
    <name evidence="4" type="ORF">THAPSDRAFT_1907</name>
</gene>
<dbReference type="Proteomes" id="UP000001449">
    <property type="component" value="Chromosome 1"/>
</dbReference>
<dbReference type="SUPFAM" id="SSF82199">
    <property type="entry name" value="SET domain"/>
    <property type="match status" value="1"/>
</dbReference>
<evidence type="ECO:0000313" key="4">
    <source>
        <dbReference type="EMBL" id="EED96682.1"/>
    </source>
</evidence>
<dbReference type="PROSITE" id="PS50280">
    <property type="entry name" value="SET"/>
    <property type="match status" value="1"/>
</dbReference>
<dbReference type="Gene3D" id="2.170.270.10">
    <property type="entry name" value="SET domain"/>
    <property type="match status" value="2"/>
</dbReference>
<dbReference type="InParanoid" id="B8BS96"/>